<evidence type="ECO:0000313" key="3">
    <source>
        <dbReference type="EMBL" id="MDN0075834.1"/>
    </source>
</evidence>
<name>A0ABT7XQJ0_9NEIS</name>
<dbReference type="SUPFAM" id="SSF48452">
    <property type="entry name" value="TPR-like"/>
    <property type="match status" value="3"/>
</dbReference>
<keyword evidence="4" id="KW-1185">Reference proteome</keyword>
<dbReference type="InterPro" id="IPR011990">
    <property type="entry name" value="TPR-like_helical_dom_sf"/>
</dbReference>
<dbReference type="InterPro" id="IPR051685">
    <property type="entry name" value="Ycf3/AcsC/BcsC/TPR_MFPF"/>
</dbReference>
<dbReference type="PANTHER" id="PTHR44943:SF8">
    <property type="entry name" value="TPR REPEAT-CONTAINING PROTEIN MJ0263"/>
    <property type="match status" value="1"/>
</dbReference>
<organism evidence="3 4">
    <name type="scientific">Crenobacter oryzisoli</name>
    <dbReference type="NCBI Taxonomy" id="3056844"/>
    <lineage>
        <taxon>Bacteria</taxon>
        <taxon>Pseudomonadati</taxon>
        <taxon>Pseudomonadota</taxon>
        <taxon>Betaproteobacteria</taxon>
        <taxon>Neisseriales</taxon>
        <taxon>Neisseriaceae</taxon>
        <taxon>Crenobacter</taxon>
    </lineage>
</organism>
<proteinExistence type="predicted"/>
<keyword evidence="1" id="KW-0677">Repeat</keyword>
<dbReference type="RefSeq" id="WP_289830476.1">
    <property type="nucleotide sequence ID" value="NZ_JAUEDK010000022.1"/>
</dbReference>
<keyword evidence="2" id="KW-0802">TPR repeat</keyword>
<dbReference type="SMART" id="SM00028">
    <property type="entry name" value="TPR"/>
    <property type="match status" value="4"/>
</dbReference>
<dbReference type="InterPro" id="IPR019734">
    <property type="entry name" value="TPR_rpt"/>
</dbReference>
<dbReference type="Pfam" id="PF13432">
    <property type="entry name" value="TPR_16"/>
    <property type="match status" value="1"/>
</dbReference>
<dbReference type="PANTHER" id="PTHR44943">
    <property type="entry name" value="CELLULOSE SYNTHASE OPERON PROTEIN C"/>
    <property type="match status" value="1"/>
</dbReference>
<protein>
    <submittedName>
        <fullName evidence="3">Tetratricopeptide repeat protein</fullName>
    </submittedName>
</protein>
<evidence type="ECO:0000256" key="2">
    <source>
        <dbReference type="ARBA" id="ARBA00022803"/>
    </source>
</evidence>
<gene>
    <name evidence="3" type="ORF">QU481_13150</name>
</gene>
<evidence type="ECO:0000256" key="1">
    <source>
        <dbReference type="ARBA" id="ARBA00022737"/>
    </source>
</evidence>
<sequence>MSLLLNDANESLLSGNYEEAEALFRSLLDSVDVSVEASFGLALTCYQQCRFDEAIAYLEQIIKKDSSPVVLQWRLECAYCQGDAQYIADHALPWYRESGHIELAAIALRAMRLSGLWQDARQLVDEVLAQDVSDAFFLSEALLLQVDCPEGNLPFAIEALQNLFEQLPGNEPIGYALVYALIRSEDVSGAWRVLNSLAAQGVQAGIHLSFQAWLSVLEGDSKTAAECLFQVQMLMPHHPVCLLATGYLEQAQGAYVSAAQAFAKLLNSYEGLHRESREVIALLVHKLQNYSAAFKGIVKLFFVAPATYADLCQLIWVAFQLEKYEEALSYVDALEGQYGVSIDSCAARAVVSASRGDMQLLLSAFEQGVNQGETVFAYYQQSLFYVSVQDYAAALEALAGAQAMYPEDLLLSKARVNVLLRAGASVEALQYSEQVLERYPRDFELRTQAVEAACNLHDFTVLSRHATLLGLHNLRQYEVWLADKLENEQSEDGVDDLAELYIRAATTAKEEFSRFQFADKAEKVCRERLSKSGDMVRFQRLLFNLLRALERFDECFALLEDPDYAKASPWQFDMAKASLYLTRDQLAEAESHAERAAALIGNKPDFYQMSQLVNVYADLGNRHAETIGLYEKILHTYPDMVVAQYNLGHYYSFIGNARAADKYIDSGLILGKRQPNRQFMVPRWSGESLHGKTILVWREQGVGDEVYMSMYYSALIERARQEGGRVKIECDRRLVSLLQRSFPEAQIAAEGLDNDMTRTDIDCDVAAFSLRSLLQGDYVYPACRIQHLQPRADLQNLWLERLTALGPGLKIGLCWRSSLQNSQRNKFYANYDELAPLFALPNVHWVNLNYVCPEADVEEVERRYGAQLHIWPDLDLKDDFEGVAALVSGLDLVISASACPGALARALGVVTWLFMPGAETPQSVPSERNEVNYPALTWRRHYTENYRDVFARMAERLAACGVAPEESDWQVAAKK</sequence>
<accession>A0ABT7XQJ0</accession>
<dbReference type="Gene3D" id="1.25.40.10">
    <property type="entry name" value="Tetratricopeptide repeat domain"/>
    <property type="match status" value="4"/>
</dbReference>
<dbReference type="EMBL" id="JAUEDK010000022">
    <property type="protein sequence ID" value="MDN0075834.1"/>
    <property type="molecule type" value="Genomic_DNA"/>
</dbReference>
<evidence type="ECO:0000313" key="4">
    <source>
        <dbReference type="Proteomes" id="UP001168540"/>
    </source>
</evidence>
<dbReference type="SUPFAM" id="SSF53756">
    <property type="entry name" value="UDP-Glycosyltransferase/glycogen phosphorylase"/>
    <property type="match status" value="1"/>
</dbReference>
<reference evidence="3" key="1">
    <citation type="submission" date="2023-06" db="EMBL/GenBank/DDBJ databases">
        <authorList>
            <person name="Zhang S."/>
        </authorList>
    </citation>
    <scope>NUCLEOTIDE SEQUENCE</scope>
    <source>
        <strain evidence="3">SG2303</strain>
    </source>
</reference>
<comment type="caution">
    <text evidence="3">The sequence shown here is derived from an EMBL/GenBank/DDBJ whole genome shotgun (WGS) entry which is preliminary data.</text>
</comment>
<dbReference type="Proteomes" id="UP001168540">
    <property type="component" value="Unassembled WGS sequence"/>
</dbReference>